<accession>A0A6J6LUZ0</accession>
<proteinExistence type="predicted"/>
<protein>
    <submittedName>
        <fullName evidence="1">Unannotated protein</fullName>
    </submittedName>
</protein>
<dbReference type="EMBL" id="CAEZXZ010000002">
    <property type="protein sequence ID" value="CAB4691954.1"/>
    <property type="molecule type" value="Genomic_DNA"/>
</dbReference>
<dbReference type="InterPro" id="IPR029033">
    <property type="entry name" value="His_PPase_superfam"/>
</dbReference>
<dbReference type="EMBL" id="CAEZWW010000025">
    <property type="protein sequence ID" value="CAB4665690.1"/>
    <property type="molecule type" value="Genomic_DNA"/>
</dbReference>
<dbReference type="EMBL" id="CAFBPJ010000102">
    <property type="protein sequence ID" value="CAB5021069.1"/>
    <property type="molecule type" value="Genomic_DNA"/>
</dbReference>
<gene>
    <name evidence="1" type="ORF">UFOPK2310_00338</name>
    <name evidence="2" type="ORF">UFOPK2625_00022</name>
    <name evidence="3" type="ORF">UFOPK4092_00938</name>
</gene>
<evidence type="ECO:0000313" key="2">
    <source>
        <dbReference type="EMBL" id="CAB4691954.1"/>
    </source>
</evidence>
<evidence type="ECO:0000313" key="3">
    <source>
        <dbReference type="EMBL" id="CAB5021069.1"/>
    </source>
</evidence>
<reference evidence="1" key="1">
    <citation type="submission" date="2020-05" db="EMBL/GenBank/DDBJ databases">
        <authorList>
            <person name="Chiriac C."/>
            <person name="Salcher M."/>
            <person name="Ghai R."/>
            <person name="Kavagutti S V."/>
        </authorList>
    </citation>
    <scope>NUCLEOTIDE SEQUENCE</scope>
</reference>
<sequence length="192" mass="21579">MDQESPEIAPEVIMFVRHGEKPGEGTEPHGVNEEGKHDGHSLSVLGWTRAGALAGFFAHAPSQAHPNVVKPERILATRPTPDAKSKREIDTATPTARRLNLEIEDDHTHGNEKKLVDEVLGRPESTLIVWHHGTMAKIVRHFPVVNKEDIPHRWPDERFDLIWVLVRQPGDELAYRFVVVPQMLLADDLETG</sequence>
<dbReference type="AlphaFoldDB" id="A0A6J6LUZ0"/>
<evidence type="ECO:0000313" key="1">
    <source>
        <dbReference type="EMBL" id="CAB4665690.1"/>
    </source>
</evidence>
<dbReference type="Gene3D" id="3.40.50.1240">
    <property type="entry name" value="Phosphoglycerate mutase-like"/>
    <property type="match status" value="1"/>
</dbReference>
<name>A0A6J6LUZ0_9ZZZZ</name>
<organism evidence="1">
    <name type="scientific">freshwater metagenome</name>
    <dbReference type="NCBI Taxonomy" id="449393"/>
    <lineage>
        <taxon>unclassified sequences</taxon>
        <taxon>metagenomes</taxon>
        <taxon>ecological metagenomes</taxon>
    </lineage>
</organism>